<keyword evidence="2" id="KW-1185">Reference proteome</keyword>
<dbReference type="InterPro" id="IPR011989">
    <property type="entry name" value="ARM-like"/>
</dbReference>
<dbReference type="Proteomes" id="UP001470230">
    <property type="component" value="Unassembled WGS sequence"/>
</dbReference>
<gene>
    <name evidence="1" type="ORF">M9Y10_021277</name>
</gene>
<evidence type="ECO:0000313" key="1">
    <source>
        <dbReference type="EMBL" id="KAK8845098.1"/>
    </source>
</evidence>
<dbReference type="Gene3D" id="1.25.10.10">
    <property type="entry name" value="Leucine-rich Repeat Variant"/>
    <property type="match status" value="2"/>
</dbReference>
<protein>
    <submittedName>
        <fullName evidence="1">Uncharacterized protein</fullName>
    </submittedName>
</protein>
<dbReference type="EMBL" id="JAPFFF010000031">
    <property type="protein sequence ID" value="KAK8845098.1"/>
    <property type="molecule type" value="Genomic_DNA"/>
</dbReference>
<name>A0ABR2HDK0_9EUKA</name>
<evidence type="ECO:0000313" key="2">
    <source>
        <dbReference type="Proteomes" id="UP001470230"/>
    </source>
</evidence>
<organism evidence="1 2">
    <name type="scientific">Tritrichomonas musculus</name>
    <dbReference type="NCBI Taxonomy" id="1915356"/>
    <lineage>
        <taxon>Eukaryota</taxon>
        <taxon>Metamonada</taxon>
        <taxon>Parabasalia</taxon>
        <taxon>Tritrichomonadida</taxon>
        <taxon>Tritrichomonadidae</taxon>
        <taxon>Tritrichomonas</taxon>
    </lineage>
</organism>
<dbReference type="InterPro" id="IPR016024">
    <property type="entry name" value="ARM-type_fold"/>
</dbReference>
<reference evidence="1 2" key="1">
    <citation type="submission" date="2024-04" db="EMBL/GenBank/DDBJ databases">
        <title>Tritrichomonas musculus Genome.</title>
        <authorList>
            <person name="Alves-Ferreira E."/>
            <person name="Grigg M."/>
            <person name="Lorenzi H."/>
            <person name="Galac M."/>
        </authorList>
    </citation>
    <scope>NUCLEOTIDE SEQUENCE [LARGE SCALE GENOMIC DNA]</scope>
    <source>
        <strain evidence="1 2">EAF2021</strain>
    </source>
</reference>
<dbReference type="SUPFAM" id="SSF48371">
    <property type="entry name" value="ARM repeat"/>
    <property type="match status" value="1"/>
</dbReference>
<comment type="caution">
    <text evidence="1">The sequence shown here is derived from an EMBL/GenBank/DDBJ whole genome shotgun (WGS) entry which is preliminary data.</text>
</comment>
<sequence>MNYLYKLDSQSYASSLPTQFLDAGEDYKKEYEDLFHSKLIEMVNLYNQNDEGFKEIYSLLRFTLLNPIPKEVLVTPDFINFYDFICRVLITSPNSSILCDMLSLIPYIISLNDSTVQIFELRKINEILEMLFQKNDNDITRRIIECISSLVIFTDDLSKYEFIIHYQILHIIAGKSPEMKNSVLKLCSSILRSCTAFYIHRDEIISLGIELFEFKDGNDIDFIPSLSYFLKTKINSKYFKDEKPEVYEQLCSEVFDHFRSQNKINGNIFLCTLSTCISENVDNSCKNPVLQLFYTMIKSIKMSISEILSHIINFQDNIINICRSSPDSYTISLSYNILCYIMRVNSIIIRKLFDQQVISLKIISDNLEKGDFYIRKATLKLSNSMMKYGSLFLETRIFYSVEYIDLIYPFLLSDSMKINLLTLESLKLIATRAEKEGDNRVLTMIHSESMMSMFDDLINKTENDVKIRVFIDQIWSTKICNEY</sequence>
<accession>A0ABR2HDK0</accession>
<proteinExistence type="predicted"/>